<dbReference type="Gramene" id="mRNA:HanXRQr2_Chr14g0655181">
    <property type="protein sequence ID" value="mRNA:HanXRQr2_Chr14g0655181"/>
    <property type="gene ID" value="HanXRQr2_Chr14g0655181"/>
</dbReference>
<dbReference type="FunCoup" id="A0A251SK44">
    <property type="interactions" value="127"/>
</dbReference>
<evidence type="ECO:0000313" key="6">
    <source>
        <dbReference type="EMBL" id="KAF5770051.1"/>
    </source>
</evidence>
<feature type="signal peptide" evidence="5">
    <location>
        <begin position="1"/>
        <end position="23"/>
    </location>
</feature>
<dbReference type="EMBL" id="MNCJ02000329">
    <property type="protein sequence ID" value="KAF5770051.1"/>
    <property type="molecule type" value="Genomic_DNA"/>
</dbReference>
<dbReference type="GO" id="GO:0004560">
    <property type="term" value="F:alpha-L-fucosidase activity"/>
    <property type="evidence" value="ECO:0007669"/>
    <property type="project" value="UniProtKB-EC"/>
</dbReference>
<dbReference type="InterPro" id="IPR001087">
    <property type="entry name" value="GDSL"/>
</dbReference>
<dbReference type="PANTHER" id="PTHR22835:SF546">
    <property type="entry name" value="GDSL-LIKE LIPASE_ACYLHYDROLASE"/>
    <property type="match status" value="1"/>
</dbReference>
<evidence type="ECO:0000256" key="5">
    <source>
        <dbReference type="SAM" id="SignalP"/>
    </source>
</evidence>
<dbReference type="InParanoid" id="A0A251SK44"/>
<sequence length="385" mass="42870">MESFVKVTVIWMLALFILEMTEGEKLGSLPRCSWAGIYNFGDSNSDTGGISAAFIPVTSPYGMTFFKKPVGRLTDGRLLLDFLVEYIGLPYVSAYLDTINTDYRHGANFATGGSTIRRQNESIYQGGISPFSLDIQTIQFTQFKARIIDLWSSRHPAADISQLQRPDDFSKALFTLDMGQNDLSAGFRTLGEQQLRAQLPDIINDFAISVQQLYGQGARSFWIHNTGPVGCLPVTTFNVKNPKPGYLDQYGCIRYQNDIAMEFNKQLKARVIKLRSELADAAITYVDIYTAKYKLISNTKKYGFKDHLKVCCGHHENDVHIFCGKTGIVNGTKVFGGACANPETYVSWDAVHMTEAANRWVANHVLNGSLSDPPIPATHACYNHL</sequence>
<dbReference type="CDD" id="cd01837">
    <property type="entry name" value="SGNH_plant_lipase_like"/>
    <property type="match status" value="1"/>
</dbReference>
<organism evidence="7 8">
    <name type="scientific">Helianthus annuus</name>
    <name type="common">Common sunflower</name>
    <dbReference type="NCBI Taxonomy" id="4232"/>
    <lineage>
        <taxon>Eukaryota</taxon>
        <taxon>Viridiplantae</taxon>
        <taxon>Streptophyta</taxon>
        <taxon>Embryophyta</taxon>
        <taxon>Tracheophyta</taxon>
        <taxon>Spermatophyta</taxon>
        <taxon>Magnoliopsida</taxon>
        <taxon>eudicotyledons</taxon>
        <taxon>Gunneridae</taxon>
        <taxon>Pentapetalae</taxon>
        <taxon>asterids</taxon>
        <taxon>campanulids</taxon>
        <taxon>Asterales</taxon>
        <taxon>Asteraceae</taxon>
        <taxon>Asteroideae</taxon>
        <taxon>Heliantheae alliance</taxon>
        <taxon>Heliantheae</taxon>
        <taxon>Helianthus</taxon>
    </lineage>
</organism>
<accession>A0A251SK44</accession>
<dbReference type="OrthoDB" id="1600564at2759"/>
<dbReference type="PANTHER" id="PTHR22835">
    <property type="entry name" value="ZINC FINGER FYVE DOMAIN CONTAINING PROTEIN"/>
    <property type="match status" value="1"/>
</dbReference>
<dbReference type="InterPro" id="IPR035669">
    <property type="entry name" value="SGNH_plant_lipase-like"/>
</dbReference>
<comment type="similarity">
    <text evidence="1">Belongs to the 'GDSL' lipolytic enzyme family.</text>
</comment>
<dbReference type="AlphaFoldDB" id="A0A251SK44"/>
<evidence type="ECO:0000256" key="2">
    <source>
        <dbReference type="ARBA" id="ARBA00022729"/>
    </source>
</evidence>
<dbReference type="GO" id="GO:0016788">
    <property type="term" value="F:hydrolase activity, acting on ester bonds"/>
    <property type="evidence" value="ECO:0007669"/>
    <property type="project" value="InterPro"/>
</dbReference>
<keyword evidence="2 5" id="KW-0732">Signal</keyword>
<keyword evidence="8" id="KW-1185">Reference proteome</keyword>
<feature type="chain" id="PRO_5041059737" evidence="5">
    <location>
        <begin position="24"/>
        <end position="385"/>
    </location>
</feature>
<dbReference type="InterPro" id="IPR036514">
    <property type="entry name" value="SGNH_hydro_sf"/>
</dbReference>
<evidence type="ECO:0000256" key="3">
    <source>
        <dbReference type="ARBA" id="ARBA00022801"/>
    </source>
</evidence>
<dbReference type="OMA" id="NDTHIWC"/>
<gene>
    <name evidence="7" type="ORF">HannXRQ_Chr14g0451151</name>
    <name evidence="6" type="ORF">HanXRQr2_Chr14g0655181</name>
</gene>
<dbReference type="Proteomes" id="UP000215914">
    <property type="component" value="Chromosome 14"/>
</dbReference>
<reference evidence="6 8" key="1">
    <citation type="journal article" date="2017" name="Nature">
        <title>The sunflower genome provides insights into oil metabolism, flowering and Asterid evolution.</title>
        <authorList>
            <person name="Badouin H."/>
            <person name="Gouzy J."/>
            <person name="Grassa C.J."/>
            <person name="Murat F."/>
            <person name="Staton S.E."/>
            <person name="Cottret L."/>
            <person name="Lelandais-Briere C."/>
            <person name="Owens G.L."/>
            <person name="Carrere S."/>
            <person name="Mayjonade B."/>
            <person name="Legrand L."/>
            <person name="Gill N."/>
            <person name="Kane N.C."/>
            <person name="Bowers J.E."/>
            <person name="Hubner S."/>
            <person name="Bellec A."/>
            <person name="Berard A."/>
            <person name="Berges H."/>
            <person name="Blanchet N."/>
            <person name="Boniface M.C."/>
            <person name="Brunel D."/>
            <person name="Catrice O."/>
            <person name="Chaidir N."/>
            <person name="Claudel C."/>
            <person name="Donnadieu C."/>
            <person name="Faraut T."/>
            <person name="Fievet G."/>
            <person name="Helmstetter N."/>
            <person name="King M."/>
            <person name="Knapp S.J."/>
            <person name="Lai Z."/>
            <person name="Le Paslier M.C."/>
            <person name="Lippi Y."/>
            <person name="Lorenzon L."/>
            <person name="Mandel J.R."/>
            <person name="Marage G."/>
            <person name="Marchand G."/>
            <person name="Marquand E."/>
            <person name="Bret-Mestries E."/>
            <person name="Morien E."/>
            <person name="Nambeesan S."/>
            <person name="Nguyen T."/>
            <person name="Pegot-Espagnet P."/>
            <person name="Pouilly N."/>
            <person name="Raftis F."/>
            <person name="Sallet E."/>
            <person name="Schiex T."/>
            <person name="Thomas J."/>
            <person name="Vandecasteele C."/>
            <person name="Vares D."/>
            <person name="Vear F."/>
            <person name="Vautrin S."/>
            <person name="Crespi M."/>
            <person name="Mangin B."/>
            <person name="Burke J.M."/>
            <person name="Salse J."/>
            <person name="Munos S."/>
            <person name="Vincourt P."/>
            <person name="Rieseberg L.H."/>
            <person name="Langlade N.B."/>
        </authorList>
    </citation>
    <scope>NUCLEOTIDE SEQUENCE [LARGE SCALE GENOMIC DNA]</scope>
    <source>
        <strain evidence="8">cv. SF193</strain>
        <tissue evidence="6">Leaves</tissue>
    </source>
</reference>
<dbReference type="SUPFAM" id="SSF52266">
    <property type="entry name" value="SGNH hydrolase"/>
    <property type="match status" value="1"/>
</dbReference>
<reference evidence="6" key="3">
    <citation type="submission" date="2020-06" db="EMBL/GenBank/DDBJ databases">
        <title>Helianthus annuus Genome sequencing and assembly Release 2.</title>
        <authorList>
            <person name="Gouzy J."/>
            <person name="Langlade N."/>
            <person name="Munos S."/>
        </authorList>
    </citation>
    <scope>NUCLEOTIDE SEQUENCE</scope>
    <source>
        <tissue evidence="6">Leaves</tissue>
    </source>
</reference>
<evidence type="ECO:0000256" key="4">
    <source>
        <dbReference type="ARBA" id="ARBA00023180"/>
    </source>
</evidence>
<dbReference type="EMBL" id="CM007903">
    <property type="protein sequence ID" value="OTF98941.1"/>
    <property type="molecule type" value="Genomic_DNA"/>
</dbReference>
<evidence type="ECO:0000313" key="8">
    <source>
        <dbReference type="Proteomes" id="UP000215914"/>
    </source>
</evidence>
<name>A0A251SK44_HELAN</name>
<proteinExistence type="inferred from homology"/>
<keyword evidence="6" id="KW-0326">Glycosidase</keyword>
<keyword evidence="4" id="KW-0325">Glycoprotein</keyword>
<dbReference type="EC" id="3.2.1.51" evidence="6"/>
<dbReference type="STRING" id="4232.A0A251SK44"/>
<keyword evidence="3 7" id="KW-0378">Hydrolase</keyword>
<evidence type="ECO:0000313" key="7">
    <source>
        <dbReference type="EMBL" id="OTF98941.1"/>
    </source>
</evidence>
<reference evidence="7" key="2">
    <citation type="submission" date="2017-02" db="EMBL/GenBank/DDBJ databases">
        <title>Sunflower complete genome.</title>
        <authorList>
            <person name="Langlade N."/>
            <person name="Munos S."/>
        </authorList>
    </citation>
    <scope>NUCLEOTIDE SEQUENCE [LARGE SCALE GENOMIC DNA]</scope>
    <source>
        <tissue evidence="7">Leaves</tissue>
    </source>
</reference>
<protein>
    <submittedName>
        <fullName evidence="6">Alpha-L-fucosidase</fullName>
        <ecNumber evidence="6">3.2.1.51</ecNumber>
    </submittedName>
    <submittedName>
        <fullName evidence="7">Putative GDSL-like Lipase/Acylhydrolase superfamily protein</fullName>
    </submittedName>
</protein>
<dbReference type="Pfam" id="PF00657">
    <property type="entry name" value="Lipase_GDSL"/>
    <property type="match status" value="1"/>
</dbReference>
<evidence type="ECO:0000256" key="1">
    <source>
        <dbReference type="ARBA" id="ARBA00008668"/>
    </source>
</evidence>
<dbReference type="Gene3D" id="3.40.50.1110">
    <property type="entry name" value="SGNH hydrolase"/>
    <property type="match status" value="1"/>
</dbReference>